<evidence type="ECO:0000256" key="2">
    <source>
        <dbReference type="ARBA" id="ARBA00022679"/>
    </source>
</evidence>
<dbReference type="Gene3D" id="3.40.50.150">
    <property type="entry name" value="Vaccinia Virus protein VP39"/>
    <property type="match status" value="1"/>
</dbReference>
<comment type="similarity">
    <text evidence="3">Belongs to the N(4)/N(6)-methyltransferase family.</text>
</comment>
<evidence type="ECO:0000256" key="1">
    <source>
        <dbReference type="ARBA" id="ARBA00022603"/>
    </source>
</evidence>
<proteinExistence type="inferred from homology"/>
<keyword evidence="1 6" id="KW-0489">Methyltransferase</keyword>
<dbReference type="Pfam" id="PF01555">
    <property type="entry name" value="N6_N4_Mtase"/>
    <property type="match status" value="1"/>
</dbReference>
<keyword evidence="2 6" id="KW-0808">Transferase</keyword>
<dbReference type="GO" id="GO:0032259">
    <property type="term" value="P:methylation"/>
    <property type="evidence" value="ECO:0007669"/>
    <property type="project" value="UniProtKB-KW"/>
</dbReference>
<dbReference type="EMBL" id="JAGIOP010000003">
    <property type="protein sequence ID" value="MBP2456273.1"/>
    <property type="molecule type" value="Genomic_DNA"/>
</dbReference>
<dbReference type="EC" id="2.1.1.-" evidence="3"/>
<dbReference type="InterPro" id="IPR029063">
    <property type="entry name" value="SAM-dependent_MTases_sf"/>
</dbReference>
<dbReference type="InterPro" id="IPR001091">
    <property type="entry name" value="RM_Methyltransferase"/>
</dbReference>
<protein>
    <recommendedName>
        <fullName evidence="3">Methyltransferase</fullName>
        <ecNumber evidence="3">2.1.1.-</ecNumber>
    </recommendedName>
</protein>
<dbReference type="InterPro" id="IPR002941">
    <property type="entry name" value="DNA_methylase_N4/N6"/>
</dbReference>
<sequence>MPRPQTTLRCYSQHVAAATCTGPHGDPMTHIHGDGPTNSLPLTPYFCDEQVTLYHGKALDVARQLPSGSADCIVSSPPYYNLRDYGSDGQYGLEPTPADYVSNLRDLFTELRRVLTDDGTLWLNLGDTYSARADASAGPTSGRSRPHVMPRRTNTTATLGRKQLLGIPWRVAFALQDDGWILRRDIVWEKPCAKPESVTDRPSSRHEYVFLFSKSPTYWFDLDAIREPHAHSSVKRTAAHRSPTGRAAREGKPYMNAGQRETMRLDQMNHPRGRNPGDVWSIATIPFPHAHFAVMPPTLAQRCVMAGCKPGGTVLDPCNGVGTTGLAAQRGGRRYIGIDIKADYLDLALRTRLRDAALDFHYAATTPANTPAPPSADQIIAPPTLLDALGEEAS</sequence>
<keyword evidence="7" id="KW-1185">Reference proteome</keyword>
<evidence type="ECO:0000256" key="3">
    <source>
        <dbReference type="RuleBase" id="RU362026"/>
    </source>
</evidence>
<dbReference type="PRINTS" id="PR00508">
    <property type="entry name" value="S21N4MTFRASE"/>
</dbReference>
<accession>A0ABS5A3D0</accession>
<evidence type="ECO:0000256" key="4">
    <source>
        <dbReference type="SAM" id="MobiDB-lite"/>
    </source>
</evidence>
<name>A0ABS5A3D0_9MYCO</name>
<gene>
    <name evidence="6" type="ORF">JOF57_006249</name>
</gene>
<evidence type="ECO:0000259" key="5">
    <source>
        <dbReference type="Pfam" id="PF01555"/>
    </source>
</evidence>
<comment type="caution">
    <text evidence="6">The sequence shown here is derived from an EMBL/GenBank/DDBJ whole genome shotgun (WGS) entry which is preliminary data.</text>
</comment>
<evidence type="ECO:0000313" key="6">
    <source>
        <dbReference type="EMBL" id="MBP2456273.1"/>
    </source>
</evidence>
<feature type="domain" description="DNA methylase N-4/N-6" evidence="5">
    <location>
        <begin position="71"/>
        <end position="348"/>
    </location>
</feature>
<evidence type="ECO:0000313" key="7">
    <source>
        <dbReference type="Proteomes" id="UP000694460"/>
    </source>
</evidence>
<feature type="region of interest" description="Disordered" evidence="4">
    <location>
        <begin position="231"/>
        <end position="251"/>
    </location>
</feature>
<reference evidence="6 7" key="1">
    <citation type="submission" date="2021-03" db="EMBL/GenBank/DDBJ databases">
        <title>Sequencing the genomes of 1000 actinobacteria strains.</title>
        <authorList>
            <person name="Klenk H.-P."/>
        </authorList>
    </citation>
    <scope>NUCLEOTIDE SEQUENCE [LARGE SCALE GENOMIC DNA]</scope>
    <source>
        <strain evidence="6 7">DSM 46713</strain>
    </source>
</reference>
<organism evidence="6 7">
    <name type="scientific">Mycolicibacterium lutetiense</name>
    <dbReference type="NCBI Taxonomy" id="1641992"/>
    <lineage>
        <taxon>Bacteria</taxon>
        <taxon>Bacillati</taxon>
        <taxon>Actinomycetota</taxon>
        <taxon>Actinomycetes</taxon>
        <taxon>Mycobacteriales</taxon>
        <taxon>Mycobacteriaceae</taxon>
        <taxon>Mycolicibacterium</taxon>
    </lineage>
</organism>
<dbReference type="Proteomes" id="UP000694460">
    <property type="component" value="Unassembled WGS sequence"/>
</dbReference>
<dbReference type="GO" id="GO:0015667">
    <property type="term" value="F:site-specific DNA-methyltransferase (cytosine-N4-specific) activity"/>
    <property type="evidence" value="ECO:0007669"/>
    <property type="project" value="UniProtKB-EC"/>
</dbReference>
<dbReference type="SUPFAM" id="SSF53335">
    <property type="entry name" value="S-adenosyl-L-methionine-dependent methyltransferases"/>
    <property type="match status" value="1"/>
</dbReference>